<protein>
    <submittedName>
        <fullName evidence="1">Uncharacterized protein</fullName>
    </submittedName>
</protein>
<gene>
    <name evidence="1" type="ORF">B296_00016825</name>
</gene>
<dbReference type="EMBL" id="AMZH03007892">
    <property type="protein sequence ID" value="RRT60186.1"/>
    <property type="molecule type" value="Genomic_DNA"/>
</dbReference>
<proteinExistence type="predicted"/>
<reference evidence="1 2" key="1">
    <citation type="journal article" date="2014" name="Agronomy (Basel)">
        <title>A Draft Genome Sequence for Ensete ventricosum, the Drought-Tolerant Tree Against Hunger.</title>
        <authorList>
            <person name="Harrison J."/>
            <person name="Moore K.A."/>
            <person name="Paszkiewicz K."/>
            <person name="Jones T."/>
            <person name="Grant M."/>
            <person name="Ambacheew D."/>
            <person name="Muzemil S."/>
            <person name="Studholme D.J."/>
        </authorList>
    </citation>
    <scope>NUCLEOTIDE SEQUENCE [LARGE SCALE GENOMIC DNA]</scope>
</reference>
<sequence>MVPGIERYAQCIPLVRGEQVSPSRFFFSLNQPPTADRRSISAVLLGSRRSAYRSVGGSVCTARHGALPLGKANLAFIEHMSSIVEVLE</sequence>
<accession>A0A426Z8A9</accession>
<evidence type="ECO:0000313" key="1">
    <source>
        <dbReference type="EMBL" id="RRT60186.1"/>
    </source>
</evidence>
<organism evidence="1 2">
    <name type="scientific">Ensete ventricosum</name>
    <name type="common">Abyssinian banana</name>
    <name type="synonym">Musa ensete</name>
    <dbReference type="NCBI Taxonomy" id="4639"/>
    <lineage>
        <taxon>Eukaryota</taxon>
        <taxon>Viridiplantae</taxon>
        <taxon>Streptophyta</taxon>
        <taxon>Embryophyta</taxon>
        <taxon>Tracheophyta</taxon>
        <taxon>Spermatophyta</taxon>
        <taxon>Magnoliopsida</taxon>
        <taxon>Liliopsida</taxon>
        <taxon>Zingiberales</taxon>
        <taxon>Musaceae</taxon>
        <taxon>Ensete</taxon>
    </lineage>
</organism>
<dbReference type="Proteomes" id="UP000287651">
    <property type="component" value="Unassembled WGS sequence"/>
</dbReference>
<dbReference type="AlphaFoldDB" id="A0A426Z8A9"/>
<evidence type="ECO:0000313" key="2">
    <source>
        <dbReference type="Proteomes" id="UP000287651"/>
    </source>
</evidence>
<comment type="caution">
    <text evidence="1">The sequence shown here is derived from an EMBL/GenBank/DDBJ whole genome shotgun (WGS) entry which is preliminary data.</text>
</comment>
<name>A0A426Z8A9_ENSVE</name>